<dbReference type="PANTHER" id="PTHR16214:SF3">
    <property type="entry name" value="TRANSMEMBRANE PROTEIN 260"/>
    <property type="match status" value="1"/>
</dbReference>
<feature type="transmembrane region" description="Helical" evidence="1">
    <location>
        <begin position="181"/>
        <end position="212"/>
    </location>
</feature>
<organism evidence="2 3">
    <name type="scientific">Spirosoma soli</name>
    <dbReference type="NCBI Taxonomy" id="1770529"/>
    <lineage>
        <taxon>Bacteria</taxon>
        <taxon>Pseudomonadati</taxon>
        <taxon>Bacteroidota</taxon>
        <taxon>Cytophagia</taxon>
        <taxon>Cytophagales</taxon>
        <taxon>Cytophagaceae</taxon>
        <taxon>Spirosoma</taxon>
    </lineage>
</organism>
<dbReference type="Pfam" id="PF11028">
    <property type="entry name" value="TMEM260-like"/>
    <property type="match status" value="1"/>
</dbReference>
<keyword evidence="1" id="KW-0472">Membrane</keyword>
<dbReference type="InterPro" id="IPR021280">
    <property type="entry name" value="TMEM260-like"/>
</dbReference>
<comment type="caution">
    <text evidence="2">The sequence shown here is derived from an EMBL/GenBank/DDBJ whole genome shotgun (WGS) entry which is preliminary data.</text>
</comment>
<keyword evidence="3" id="KW-1185">Reference proteome</keyword>
<evidence type="ECO:0000313" key="2">
    <source>
        <dbReference type="EMBL" id="MFD2569471.1"/>
    </source>
</evidence>
<proteinExistence type="predicted"/>
<gene>
    <name evidence="2" type="ORF">ACFSUS_02440</name>
</gene>
<feature type="transmembrane region" description="Helical" evidence="1">
    <location>
        <begin position="151"/>
        <end position="169"/>
    </location>
</feature>
<feature type="transmembrane region" description="Helical" evidence="1">
    <location>
        <begin position="291"/>
        <end position="310"/>
    </location>
</feature>
<evidence type="ECO:0000256" key="1">
    <source>
        <dbReference type="SAM" id="Phobius"/>
    </source>
</evidence>
<feature type="transmembrane region" description="Helical" evidence="1">
    <location>
        <begin position="263"/>
        <end position="285"/>
    </location>
</feature>
<feature type="transmembrane region" description="Helical" evidence="1">
    <location>
        <begin position="123"/>
        <end position="145"/>
    </location>
</feature>
<dbReference type="InterPro" id="IPR052724">
    <property type="entry name" value="GT117_domain-containing"/>
</dbReference>
<feature type="transmembrane region" description="Helical" evidence="1">
    <location>
        <begin position="481"/>
        <end position="498"/>
    </location>
</feature>
<accession>A0ABW5LZJ7</accession>
<dbReference type="RefSeq" id="WP_381518542.1">
    <property type="nucleotide sequence ID" value="NZ_JBHULN010000001.1"/>
</dbReference>
<dbReference type="Proteomes" id="UP001597469">
    <property type="component" value="Unassembled WGS sequence"/>
</dbReference>
<feature type="transmembrane region" description="Helical" evidence="1">
    <location>
        <begin position="504"/>
        <end position="522"/>
    </location>
</feature>
<feature type="transmembrane region" description="Helical" evidence="1">
    <location>
        <begin position="224"/>
        <end position="251"/>
    </location>
</feature>
<feature type="transmembrane region" description="Helical" evidence="1">
    <location>
        <begin position="534"/>
        <end position="555"/>
    </location>
</feature>
<feature type="transmembrane region" description="Helical" evidence="1">
    <location>
        <begin position="567"/>
        <end position="585"/>
    </location>
</feature>
<protein>
    <submittedName>
        <fullName evidence="2">DUF2723 domain-containing protein</fullName>
    </submittedName>
</protein>
<keyword evidence="1" id="KW-0812">Transmembrane</keyword>
<dbReference type="EMBL" id="JBHULN010000001">
    <property type="protein sequence ID" value="MFD2569471.1"/>
    <property type="molecule type" value="Genomic_DNA"/>
</dbReference>
<keyword evidence="1" id="KW-1133">Transmembrane helix</keyword>
<feature type="transmembrane region" description="Helical" evidence="1">
    <location>
        <begin position="75"/>
        <end position="102"/>
    </location>
</feature>
<dbReference type="PANTHER" id="PTHR16214">
    <property type="entry name" value="TRANSMEMBRANE PROTEIN 260"/>
    <property type="match status" value="1"/>
</dbReference>
<feature type="transmembrane region" description="Helical" evidence="1">
    <location>
        <begin position="7"/>
        <end position="24"/>
    </location>
</feature>
<sequence length="986" mass="111989">MQTFKRLNTFAGWGIFAIALVTYARTVERTASFWDCGEFIASSFKLQVPHPPGAPFFLLIGRIFSMLSFGDPTRVAYWINMASVLASAFTILFLFWTITMLGEKLLSTTTNRSTDDYPINDKLLLLGTGAVGALAYTFSDTFWFSAVEAEVYGMSSFFTAIVVWAAFRWERIEDEAAANRWLIFIAYLTGLSIGVHLLNLVILPALALIYYFRKASKPTFWGGTMAFGIGLVVLGIINAAIPGLPGMAFAVERLFVNTLGLPFNSGAIFFILALVGLVAYGIIWSVRQQRVVLNTALLALAFVLIGYASYMQVLVRAGFNPPLNENDPSNVLNFKAYQAREQYESRSLLYGPVFTAHPIDQKRGAPMWKKEGNKYVIFDYLPEYVYAPGDQMLFPRIYSSQRDHPQLYRQILGLAEGQKPTMADNLKYLFSHQLGHMWWRYLMWNFAGRESDEEGAGYLLPWSDDQQAPDLLKANKARDNFYMLPFVLGLLGIVFQYFRRRHDALIIGLLFLFTGIALQVFLNSPPSEPRERDYIYVGSFYFFAIWLGLGVMAIAEGVRYVLKDDSVRSKLVVGLCSLVPLMMGVKSWDNHNRDNRYQSVDFAKNLLSSCASDSILFTEGDNDTFPLWYVQEVEGFRRDVRVCNLSLLGTEWYIQQMKRKTYESEAVPMSLEFDQFNKGKNEIIPFYEVSGVKSGIDLKQYLNLVKTNSQAIQVPLTSGDMTNILPSSVLFLPIDKAAVEKANFVPADLKPLLKDTLQWTIGKKDLYKPDLIMLDMIATNNWQRPIYFSSTLATEHYLNLKPYMQLEGYAYRLMPVAIPGAQDGYVNSDIMYTNLMKKTAWREFDNPDVYYDETYKRSPTITARLAFLRLADQLIRENKPDRARQVLTYSLQIIPDKSIPYDYFSSNYVRLLLAVGDTKKALEIADIMATRVDQNLTYAKRGKRFGDPNSDLYSLQTIVEACKEAKQTAAASKYEAIIQKHINTLG</sequence>
<name>A0ABW5LZJ7_9BACT</name>
<reference evidence="3" key="1">
    <citation type="journal article" date="2019" name="Int. J. Syst. Evol. Microbiol.">
        <title>The Global Catalogue of Microorganisms (GCM) 10K type strain sequencing project: providing services to taxonomists for standard genome sequencing and annotation.</title>
        <authorList>
            <consortium name="The Broad Institute Genomics Platform"/>
            <consortium name="The Broad Institute Genome Sequencing Center for Infectious Disease"/>
            <person name="Wu L."/>
            <person name="Ma J."/>
        </authorList>
    </citation>
    <scope>NUCLEOTIDE SEQUENCE [LARGE SCALE GENOMIC DNA]</scope>
    <source>
        <strain evidence="3">KCTC 42805</strain>
    </source>
</reference>
<evidence type="ECO:0000313" key="3">
    <source>
        <dbReference type="Proteomes" id="UP001597469"/>
    </source>
</evidence>